<evidence type="ECO:0000256" key="1">
    <source>
        <dbReference type="ARBA" id="ARBA00004173"/>
    </source>
</evidence>
<proteinExistence type="inferred from homology"/>
<dbReference type="Pfam" id="PF01987">
    <property type="entry name" value="AIM24"/>
    <property type="match status" value="1"/>
</dbReference>
<evidence type="ECO:0000256" key="5">
    <source>
        <dbReference type="ARBA" id="ARBA00023128"/>
    </source>
</evidence>
<organism evidence="7 8">
    <name type="scientific">Alectoria fallacina</name>
    <dbReference type="NCBI Taxonomy" id="1903189"/>
    <lineage>
        <taxon>Eukaryota</taxon>
        <taxon>Fungi</taxon>
        <taxon>Dikarya</taxon>
        <taxon>Ascomycota</taxon>
        <taxon>Pezizomycotina</taxon>
        <taxon>Lecanoromycetes</taxon>
        <taxon>OSLEUM clade</taxon>
        <taxon>Lecanoromycetidae</taxon>
        <taxon>Lecanorales</taxon>
        <taxon>Lecanorineae</taxon>
        <taxon>Parmeliaceae</taxon>
        <taxon>Alectoria</taxon>
    </lineage>
</organism>
<evidence type="ECO:0000313" key="7">
    <source>
        <dbReference type="EMBL" id="CAF9931101.1"/>
    </source>
</evidence>
<evidence type="ECO:0000256" key="4">
    <source>
        <dbReference type="ARBA" id="ARBA00022946"/>
    </source>
</evidence>
<dbReference type="InterPro" id="IPR036983">
    <property type="entry name" value="AIM24_sf"/>
</dbReference>
<comment type="similarity">
    <text evidence="2 6">Belongs to the AIM24 family.</text>
</comment>
<dbReference type="GO" id="GO:0007007">
    <property type="term" value="P:inner mitochondrial membrane organization"/>
    <property type="evidence" value="ECO:0007669"/>
    <property type="project" value="TreeGrafter"/>
</dbReference>
<keyword evidence="8" id="KW-1185">Reference proteome</keyword>
<sequence>MTTVNLDGTLDWMIGGKALLAWTGQTLSITPSGDRNMSLAHWGNSHVTGRGLLALAGQGSIFQVVLQAGESYVVHPSNVAAYSMNANPPLPYRLKSSTLRFQIPAIGVSKLVPDTRFIRAMRDSRTWQLFATMLFKVRTWARATIWGDRLFLQFHGPTTILLQTRAARIRDVLTPENVNEIADAQPTLPHEGGQIDPPDKPKASFPVSIKAPRMRTASIGNNGKVTFEPIGELETA</sequence>
<gene>
    <name evidence="7" type="primary">AIM24</name>
    <name evidence="7" type="ORF">ALECFALPRED_004926</name>
</gene>
<dbReference type="InterPro" id="IPR002838">
    <property type="entry name" value="AIM24"/>
</dbReference>
<dbReference type="Gene3D" id="3.60.160.10">
    <property type="entry name" value="Mitochondrial biogenesis AIM24"/>
    <property type="match status" value="1"/>
</dbReference>
<protein>
    <recommendedName>
        <fullName evidence="3 6">Altered inheritance of mitochondria protein 24, mitochondrial</fullName>
    </recommendedName>
</protein>
<dbReference type="InterPro" id="IPR016031">
    <property type="entry name" value="Trp_RNA-bd_attenuator-like_dom"/>
</dbReference>
<dbReference type="PANTHER" id="PTHR36959">
    <property type="entry name" value="ALTERED INHERITANCE OF MITOCHONDRIA PROTEIN 24, MITOCHONDRIAL"/>
    <property type="match status" value="1"/>
</dbReference>
<dbReference type="SUPFAM" id="SSF51219">
    <property type="entry name" value="TRAP-like"/>
    <property type="match status" value="1"/>
</dbReference>
<evidence type="ECO:0000256" key="3">
    <source>
        <dbReference type="ARBA" id="ARBA00013287"/>
    </source>
</evidence>
<comment type="caution">
    <text evidence="7">The sequence shown here is derived from an EMBL/GenBank/DDBJ whole genome shotgun (WGS) entry which is preliminary data.</text>
</comment>
<evidence type="ECO:0000256" key="2">
    <source>
        <dbReference type="ARBA" id="ARBA00009322"/>
    </source>
</evidence>
<dbReference type="OrthoDB" id="5295771at2759"/>
<comment type="subcellular location">
    <subcellularLocation>
        <location evidence="1 6">Mitochondrion</location>
    </subcellularLocation>
</comment>
<dbReference type="Proteomes" id="UP000664203">
    <property type="component" value="Unassembled WGS sequence"/>
</dbReference>
<dbReference type="GO" id="GO:0005743">
    <property type="term" value="C:mitochondrial inner membrane"/>
    <property type="evidence" value="ECO:0007669"/>
    <property type="project" value="TreeGrafter"/>
</dbReference>
<evidence type="ECO:0000256" key="6">
    <source>
        <dbReference type="RuleBase" id="RU363045"/>
    </source>
</evidence>
<dbReference type="AlphaFoldDB" id="A0A8H3G0V8"/>
<dbReference type="PANTHER" id="PTHR36959:SF2">
    <property type="entry name" value="ALTERED INHERITANCE OF MITOCHONDRIA PROTEIN 24, MITOCHONDRIAL"/>
    <property type="match status" value="1"/>
</dbReference>
<evidence type="ECO:0000313" key="8">
    <source>
        <dbReference type="Proteomes" id="UP000664203"/>
    </source>
</evidence>
<keyword evidence="4" id="KW-0809">Transit peptide</keyword>
<reference evidence="7" key="1">
    <citation type="submission" date="2021-03" db="EMBL/GenBank/DDBJ databases">
        <authorList>
            <person name="Tagirdzhanova G."/>
        </authorList>
    </citation>
    <scope>NUCLEOTIDE SEQUENCE</scope>
</reference>
<keyword evidence="5 6" id="KW-0496">Mitochondrion</keyword>
<dbReference type="EMBL" id="CAJPDR010000300">
    <property type="protein sequence ID" value="CAF9931101.1"/>
    <property type="molecule type" value="Genomic_DNA"/>
</dbReference>
<name>A0A8H3G0V8_9LECA</name>
<accession>A0A8H3G0V8</accession>